<dbReference type="PROSITE" id="PS50043">
    <property type="entry name" value="HTH_LUXR_2"/>
    <property type="match status" value="1"/>
</dbReference>
<accession>A0A4R5BLE3</accession>
<dbReference type="RefSeq" id="WP_131894402.1">
    <property type="nucleotide sequence ID" value="NZ_SMKU01000079.1"/>
</dbReference>
<feature type="region of interest" description="Disordered" evidence="1">
    <location>
        <begin position="691"/>
        <end position="717"/>
    </location>
</feature>
<protein>
    <submittedName>
        <fullName evidence="3">LuxR family transcriptional regulator</fullName>
    </submittedName>
</protein>
<dbReference type="AlphaFoldDB" id="A0A4R5BLE3"/>
<evidence type="ECO:0000313" key="4">
    <source>
        <dbReference type="Proteomes" id="UP000294513"/>
    </source>
</evidence>
<organism evidence="3 4">
    <name type="scientific">Actinomadura rubrisoli</name>
    <dbReference type="NCBI Taxonomy" id="2530368"/>
    <lineage>
        <taxon>Bacteria</taxon>
        <taxon>Bacillati</taxon>
        <taxon>Actinomycetota</taxon>
        <taxon>Actinomycetes</taxon>
        <taxon>Streptosporangiales</taxon>
        <taxon>Thermomonosporaceae</taxon>
        <taxon>Actinomadura</taxon>
    </lineage>
</organism>
<dbReference type="PROSITE" id="PS00622">
    <property type="entry name" value="HTH_LUXR_1"/>
    <property type="match status" value="1"/>
</dbReference>
<dbReference type="InterPro" id="IPR000792">
    <property type="entry name" value="Tscrpt_reg_LuxR_C"/>
</dbReference>
<dbReference type="OrthoDB" id="3194665at2"/>
<dbReference type="CDD" id="cd06170">
    <property type="entry name" value="LuxR_C_like"/>
    <property type="match status" value="1"/>
</dbReference>
<dbReference type="SUPFAM" id="SSF52540">
    <property type="entry name" value="P-loop containing nucleoside triphosphate hydrolases"/>
    <property type="match status" value="1"/>
</dbReference>
<dbReference type="Gene3D" id="1.25.40.10">
    <property type="entry name" value="Tetratricopeptide repeat domain"/>
    <property type="match status" value="1"/>
</dbReference>
<dbReference type="GO" id="GO:0006355">
    <property type="term" value="P:regulation of DNA-templated transcription"/>
    <property type="evidence" value="ECO:0007669"/>
    <property type="project" value="InterPro"/>
</dbReference>
<dbReference type="PANTHER" id="PTHR47691">
    <property type="entry name" value="REGULATOR-RELATED"/>
    <property type="match status" value="1"/>
</dbReference>
<dbReference type="InterPro" id="IPR027417">
    <property type="entry name" value="P-loop_NTPase"/>
</dbReference>
<dbReference type="Proteomes" id="UP000294513">
    <property type="component" value="Unassembled WGS sequence"/>
</dbReference>
<dbReference type="Pfam" id="PF00196">
    <property type="entry name" value="GerE"/>
    <property type="match status" value="1"/>
</dbReference>
<dbReference type="SMART" id="SM00421">
    <property type="entry name" value="HTH_LUXR"/>
    <property type="match status" value="1"/>
</dbReference>
<dbReference type="Pfam" id="PF13401">
    <property type="entry name" value="AAA_22"/>
    <property type="match status" value="1"/>
</dbReference>
<dbReference type="Pfam" id="PF25872">
    <property type="entry name" value="HTH_77"/>
    <property type="match status" value="1"/>
</dbReference>
<evidence type="ECO:0000256" key="1">
    <source>
        <dbReference type="SAM" id="MobiDB-lite"/>
    </source>
</evidence>
<dbReference type="Gene3D" id="1.10.10.10">
    <property type="entry name" value="Winged helix-like DNA-binding domain superfamily/Winged helix DNA-binding domain"/>
    <property type="match status" value="1"/>
</dbReference>
<dbReference type="InterPro" id="IPR016032">
    <property type="entry name" value="Sig_transdc_resp-reg_C-effctor"/>
</dbReference>
<dbReference type="SUPFAM" id="SSF48452">
    <property type="entry name" value="TPR-like"/>
    <property type="match status" value="1"/>
</dbReference>
<dbReference type="InterPro" id="IPR011990">
    <property type="entry name" value="TPR-like_helical_dom_sf"/>
</dbReference>
<dbReference type="GO" id="GO:0003677">
    <property type="term" value="F:DNA binding"/>
    <property type="evidence" value="ECO:0007669"/>
    <property type="project" value="InterPro"/>
</dbReference>
<dbReference type="PANTHER" id="PTHR47691:SF3">
    <property type="entry name" value="HTH-TYPE TRANSCRIPTIONAL REGULATOR RV0890C-RELATED"/>
    <property type="match status" value="1"/>
</dbReference>
<dbReference type="InterPro" id="IPR036388">
    <property type="entry name" value="WH-like_DNA-bd_sf"/>
</dbReference>
<feature type="domain" description="HTH luxR-type" evidence="2">
    <location>
        <begin position="707"/>
        <end position="772"/>
    </location>
</feature>
<dbReference type="InterPro" id="IPR058852">
    <property type="entry name" value="HTH_77"/>
</dbReference>
<dbReference type="EMBL" id="SMKU01000079">
    <property type="protein sequence ID" value="TDD86569.1"/>
    <property type="molecule type" value="Genomic_DNA"/>
</dbReference>
<sequence>MLKRLELRSGRPPAELTSFVGRHEELAEIVRLLDRCRLVTLTGPGGVGKTRLSLRAAARLGGSFEDGVAFADLSALHEPGLLTQTIGETLGLHDQNPSTALDALVHHLADRDLLLVLDTCEHLVDACAMLAEVLLQNARGLRIVATSRQPLDIPGEHTLVVAPLKRPEPGGYVPGLPCDSMTLFAERAAAVVPGWTITDGNQAAVALLCHRLDGIPLAIELAAVQLRALSVEQIVDRLDRRILQVRGRRSGLPRHQTLRAAVDWSHELCSPDERLLWARLSVFTADFCLDSAEQVCSDAELPAERIFELIAGLVAKSVVLRVEREGAVRYRMLDIMREYGAERLEEAGETEAVRARAFDRLAAAILEAAAGLSGAAQPRWLAWFRREQAGVRDMIDYGLRRADDELLVALMLGLGRLLALQGLIGEARHWALRVIDGREHGPGPGWTETLALAGLLAAMQDDLGPCRDLLRRAEERAVAENDLRGLGYVREVSGVAAFCADDLDLATRCLEEARGLHGRAGTADVLVPITDVFLSVARTMAGDPAAAVRYASEAVRVTEAAGEHWCRSYGLCARGLATLMSGDAEGALPDLRAGLRIKRDLDDRLGVSLALDIVGICLIGLGDAVRGVRLLAAADWTRDYTGTSMFGPQHALLRDAYKAQARETLGEAPFQAAYDAGTALDFETAVAEGLGETPVPPTALDRPAEPAAEPAPELTPRENEIAGLVAEGLTNRQIAERLVIAKRTVDSHLEHILAKLGFTSRAQIAAWFTALNAIPAQRPSPDDCI</sequence>
<dbReference type="InterPro" id="IPR049945">
    <property type="entry name" value="AAA_22"/>
</dbReference>
<comment type="caution">
    <text evidence="3">The sequence shown here is derived from an EMBL/GenBank/DDBJ whole genome shotgun (WGS) entry which is preliminary data.</text>
</comment>
<evidence type="ECO:0000259" key="2">
    <source>
        <dbReference type="PROSITE" id="PS50043"/>
    </source>
</evidence>
<dbReference type="SUPFAM" id="SSF46894">
    <property type="entry name" value="C-terminal effector domain of the bipartite response regulators"/>
    <property type="match status" value="1"/>
</dbReference>
<dbReference type="PRINTS" id="PR00038">
    <property type="entry name" value="HTHLUXR"/>
</dbReference>
<evidence type="ECO:0000313" key="3">
    <source>
        <dbReference type="EMBL" id="TDD86569.1"/>
    </source>
</evidence>
<keyword evidence="4" id="KW-1185">Reference proteome</keyword>
<proteinExistence type="predicted"/>
<dbReference type="PRINTS" id="PR00364">
    <property type="entry name" value="DISEASERSIST"/>
</dbReference>
<gene>
    <name evidence="3" type="ORF">E1298_17285</name>
</gene>
<name>A0A4R5BLE3_9ACTN</name>
<reference evidence="3 4" key="1">
    <citation type="submission" date="2019-03" db="EMBL/GenBank/DDBJ databases">
        <title>Draft genome sequences of novel Actinobacteria.</title>
        <authorList>
            <person name="Sahin N."/>
            <person name="Ay H."/>
            <person name="Saygin H."/>
        </authorList>
    </citation>
    <scope>NUCLEOTIDE SEQUENCE [LARGE SCALE GENOMIC DNA]</scope>
    <source>
        <strain evidence="3 4">H3C3</strain>
    </source>
</reference>
<dbReference type="GO" id="GO:0016887">
    <property type="term" value="F:ATP hydrolysis activity"/>
    <property type="evidence" value="ECO:0007669"/>
    <property type="project" value="InterPro"/>
</dbReference>
<dbReference type="Gene3D" id="3.40.50.300">
    <property type="entry name" value="P-loop containing nucleotide triphosphate hydrolases"/>
    <property type="match status" value="1"/>
</dbReference>